<dbReference type="STRING" id="61819.ENSACIP00000024022"/>
<sequence length="187" mass="20897">VSDLFINNSSQTRVPLLPSRSDGDLPFTRRLLETGCDPNICNNCDCTGLHLAAFLADPNTALHLRGHVDAIQFLVSSRLKMYYRASPVILRKIDSVTLLSLHLVVLCDSGCMFEVVLNLICGSPKQFLCICFRVMESCSLINPNLQSSEDEFVEDCGFMWVLLLLIDVFALFLLCTACYSFCFCLSH</sequence>
<dbReference type="AlphaFoldDB" id="A0A3Q0SM86"/>
<dbReference type="InterPro" id="IPR036770">
    <property type="entry name" value="Ankyrin_rpt-contain_sf"/>
</dbReference>
<reference evidence="2" key="1">
    <citation type="submission" date="2025-08" db="UniProtKB">
        <authorList>
            <consortium name="Ensembl"/>
        </authorList>
    </citation>
    <scope>IDENTIFICATION</scope>
</reference>
<organism evidence="2 3">
    <name type="scientific">Amphilophus citrinellus</name>
    <name type="common">Midas cichlid</name>
    <name type="synonym">Cichlasoma citrinellum</name>
    <dbReference type="NCBI Taxonomy" id="61819"/>
    <lineage>
        <taxon>Eukaryota</taxon>
        <taxon>Metazoa</taxon>
        <taxon>Chordata</taxon>
        <taxon>Craniata</taxon>
        <taxon>Vertebrata</taxon>
        <taxon>Euteleostomi</taxon>
        <taxon>Actinopterygii</taxon>
        <taxon>Neopterygii</taxon>
        <taxon>Teleostei</taxon>
        <taxon>Neoteleostei</taxon>
        <taxon>Acanthomorphata</taxon>
        <taxon>Ovalentaria</taxon>
        <taxon>Cichlomorphae</taxon>
        <taxon>Cichliformes</taxon>
        <taxon>Cichlidae</taxon>
        <taxon>New World cichlids</taxon>
        <taxon>Cichlasomatinae</taxon>
        <taxon>Heroini</taxon>
        <taxon>Amphilophus</taxon>
    </lineage>
</organism>
<dbReference type="SUPFAM" id="SSF48403">
    <property type="entry name" value="Ankyrin repeat"/>
    <property type="match status" value="1"/>
</dbReference>
<dbReference type="Ensembl" id="ENSACIT00000024658.1">
    <property type="protein sequence ID" value="ENSACIP00000024022.1"/>
    <property type="gene ID" value="ENSACIG00000018662.1"/>
</dbReference>
<dbReference type="InterPro" id="IPR002110">
    <property type="entry name" value="Ankyrin_rpt"/>
</dbReference>
<name>A0A3Q0SM86_AMPCI</name>
<keyword evidence="1" id="KW-1133">Transmembrane helix</keyword>
<protein>
    <submittedName>
        <fullName evidence="2">Uncharacterized protein</fullName>
    </submittedName>
</protein>
<dbReference type="Proteomes" id="UP000261340">
    <property type="component" value="Unplaced"/>
</dbReference>
<keyword evidence="3" id="KW-1185">Reference proteome</keyword>
<dbReference type="Gene3D" id="1.25.40.20">
    <property type="entry name" value="Ankyrin repeat-containing domain"/>
    <property type="match status" value="1"/>
</dbReference>
<evidence type="ECO:0000313" key="3">
    <source>
        <dbReference type="Proteomes" id="UP000261340"/>
    </source>
</evidence>
<dbReference type="Pfam" id="PF13637">
    <property type="entry name" value="Ank_4"/>
    <property type="match status" value="1"/>
</dbReference>
<accession>A0A3Q0SM86</accession>
<evidence type="ECO:0000256" key="1">
    <source>
        <dbReference type="SAM" id="Phobius"/>
    </source>
</evidence>
<keyword evidence="1" id="KW-0812">Transmembrane</keyword>
<reference evidence="2" key="2">
    <citation type="submission" date="2025-09" db="UniProtKB">
        <authorList>
            <consortium name="Ensembl"/>
        </authorList>
    </citation>
    <scope>IDENTIFICATION</scope>
</reference>
<keyword evidence="1" id="KW-0472">Membrane</keyword>
<feature type="transmembrane region" description="Helical" evidence="1">
    <location>
        <begin position="158"/>
        <end position="185"/>
    </location>
</feature>
<evidence type="ECO:0000313" key="2">
    <source>
        <dbReference type="Ensembl" id="ENSACIP00000024022.1"/>
    </source>
</evidence>
<proteinExistence type="predicted"/>